<name>A0A928TRF9_UNCKA</name>
<sequence length="184" mass="20550">MASARGKVRIIGGQWRSRLLAFPEHPDLRPTADRIRETLFNWLGQDLSGMRCLDLFAGSGALGFEAASRGAALAVMVDDDAAIYRMLRENREKLQAAQVELVMMNAMNFLKSDTRKFDVVFLDPPYRLALLPELLALLPSHLAMGGLVYAETKGHWTADAQWSVRRKAKAGTVHYQLLELTQHG</sequence>
<dbReference type="Gene3D" id="3.40.50.150">
    <property type="entry name" value="Vaccinia Virus protein VP39"/>
    <property type="match status" value="1"/>
</dbReference>
<dbReference type="EC" id="2.1.1.171" evidence="3"/>
<keyword evidence="2 3" id="KW-0808">Transferase</keyword>
<dbReference type="PANTHER" id="PTHR43542">
    <property type="entry name" value="METHYLTRANSFERASE"/>
    <property type="match status" value="1"/>
</dbReference>
<gene>
    <name evidence="3" type="primary">rsmD</name>
    <name evidence="3" type="ORF">HS096_06025</name>
</gene>
<evidence type="ECO:0000256" key="1">
    <source>
        <dbReference type="ARBA" id="ARBA00022603"/>
    </source>
</evidence>
<proteinExistence type="predicted"/>
<evidence type="ECO:0000313" key="3">
    <source>
        <dbReference type="EMBL" id="MBE7525844.1"/>
    </source>
</evidence>
<dbReference type="InterPro" id="IPR004398">
    <property type="entry name" value="RNA_MeTrfase_RsmD"/>
</dbReference>
<dbReference type="PROSITE" id="PS00092">
    <property type="entry name" value="N6_MTASE"/>
    <property type="match status" value="1"/>
</dbReference>
<evidence type="ECO:0000313" key="4">
    <source>
        <dbReference type="Proteomes" id="UP000710385"/>
    </source>
</evidence>
<organism evidence="3 4">
    <name type="scientific">candidate division WWE3 bacterium</name>
    <dbReference type="NCBI Taxonomy" id="2053526"/>
    <lineage>
        <taxon>Bacteria</taxon>
        <taxon>Katanobacteria</taxon>
    </lineage>
</organism>
<dbReference type="CDD" id="cd02440">
    <property type="entry name" value="AdoMet_MTases"/>
    <property type="match status" value="1"/>
</dbReference>
<dbReference type="SUPFAM" id="SSF53335">
    <property type="entry name" value="S-adenosyl-L-methionine-dependent methyltransferases"/>
    <property type="match status" value="1"/>
</dbReference>
<dbReference type="InterPro" id="IPR029063">
    <property type="entry name" value="SAM-dependent_MTases_sf"/>
</dbReference>
<dbReference type="InterPro" id="IPR002052">
    <property type="entry name" value="DNA_methylase_N6_adenine_CS"/>
</dbReference>
<dbReference type="GO" id="GO:0052913">
    <property type="term" value="F:16S rRNA (guanine(966)-N(2))-methyltransferase activity"/>
    <property type="evidence" value="ECO:0007669"/>
    <property type="project" value="UniProtKB-EC"/>
</dbReference>
<dbReference type="Proteomes" id="UP000710385">
    <property type="component" value="Unassembled WGS sequence"/>
</dbReference>
<keyword evidence="1 3" id="KW-0489">Methyltransferase</keyword>
<dbReference type="PANTHER" id="PTHR43542:SF1">
    <property type="entry name" value="METHYLTRANSFERASE"/>
    <property type="match status" value="1"/>
</dbReference>
<accession>A0A928TRF9</accession>
<dbReference type="AlphaFoldDB" id="A0A928TRF9"/>
<dbReference type="EMBL" id="JABTTY010000002">
    <property type="protein sequence ID" value="MBE7525844.1"/>
    <property type="molecule type" value="Genomic_DNA"/>
</dbReference>
<dbReference type="PIRSF" id="PIRSF004553">
    <property type="entry name" value="CHP00095"/>
    <property type="match status" value="1"/>
</dbReference>
<dbReference type="Pfam" id="PF03602">
    <property type="entry name" value="Cons_hypoth95"/>
    <property type="match status" value="1"/>
</dbReference>
<comment type="caution">
    <text evidence="3">The sequence shown here is derived from an EMBL/GenBank/DDBJ whole genome shotgun (WGS) entry which is preliminary data.</text>
</comment>
<protein>
    <submittedName>
        <fullName evidence="3">16S rRNA (Guanine(966)-N(2))-methyltransferase RsmD</fullName>
        <ecNumber evidence="3">2.1.1.171</ecNumber>
    </submittedName>
</protein>
<dbReference type="NCBIfam" id="TIGR00095">
    <property type="entry name" value="16S rRNA (guanine(966)-N(2))-methyltransferase RsmD"/>
    <property type="match status" value="1"/>
</dbReference>
<evidence type="ECO:0000256" key="2">
    <source>
        <dbReference type="ARBA" id="ARBA00022679"/>
    </source>
</evidence>
<reference evidence="3" key="1">
    <citation type="submission" date="2020-05" db="EMBL/GenBank/DDBJ databases">
        <title>High-Quality Genomes of Partial-Nitritation/Anammox System by Hierarchical Clustering Based Hybrid Assembly.</title>
        <authorList>
            <person name="Liu L."/>
            <person name="Wang Y."/>
            <person name="Che Y."/>
            <person name="Chen Y."/>
            <person name="Xia Y."/>
            <person name="Luo R."/>
            <person name="Cheng S.H."/>
            <person name="Zheng C."/>
            <person name="Zhang T."/>
        </authorList>
    </citation>
    <scope>NUCLEOTIDE SEQUENCE</scope>
    <source>
        <strain evidence="3">H1_PAT1</strain>
    </source>
</reference>
<dbReference type="GO" id="GO:0003676">
    <property type="term" value="F:nucleic acid binding"/>
    <property type="evidence" value="ECO:0007669"/>
    <property type="project" value="InterPro"/>
</dbReference>